<dbReference type="Gene3D" id="3.40.630.30">
    <property type="match status" value="1"/>
</dbReference>
<dbReference type="OrthoDB" id="9773249at2"/>
<reference evidence="2 3" key="1">
    <citation type="journal article" date="2015" name="Stand. Genomic Sci.">
        <title>Genomic Encyclopedia of Bacterial and Archaeal Type Strains, Phase III: the genomes of soil and plant-associated and newly described type strains.</title>
        <authorList>
            <person name="Whitman W.B."/>
            <person name="Woyke T."/>
            <person name="Klenk H.P."/>
            <person name="Zhou Y."/>
            <person name="Lilburn T.G."/>
            <person name="Beck B.J."/>
            <person name="De Vos P."/>
            <person name="Vandamme P."/>
            <person name="Eisen J.A."/>
            <person name="Garrity G."/>
            <person name="Hugenholtz P."/>
            <person name="Kyrpides N.C."/>
        </authorList>
    </citation>
    <scope>NUCLEOTIDE SEQUENCE [LARGE SCALE GENOMIC DNA]</scope>
    <source>
        <strain evidence="2 3">CGMCC 1.10116</strain>
    </source>
</reference>
<dbReference type="GO" id="GO:0016747">
    <property type="term" value="F:acyltransferase activity, transferring groups other than amino-acyl groups"/>
    <property type="evidence" value="ECO:0007669"/>
    <property type="project" value="InterPro"/>
</dbReference>
<protein>
    <submittedName>
        <fullName evidence="2">L-amino acid N-acyltransferase YncA</fullName>
    </submittedName>
</protein>
<gene>
    <name evidence="2" type="ORF">IQ10_01218</name>
</gene>
<dbReference type="Pfam" id="PF00583">
    <property type="entry name" value="Acetyltransf_1"/>
    <property type="match status" value="1"/>
</dbReference>
<dbReference type="Proteomes" id="UP000315711">
    <property type="component" value="Unassembled WGS sequence"/>
</dbReference>
<keyword evidence="3" id="KW-1185">Reference proteome</keyword>
<dbReference type="PANTHER" id="PTHR43415">
    <property type="entry name" value="SPERMIDINE N(1)-ACETYLTRANSFERASE"/>
    <property type="match status" value="1"/>
</dbReference>
<comment type="caution">
    <text evidence="2">The sequence shown here is derived from an EMBL/GenBank/DDBJ whole genome shotgun (WGS) entry which is preliminary data.</text>
</comment>
<dbReference type="PANTHER" id="PTHR43415:SF3">
    <property type="entry name" value="GNAT-FAMILY ACETYLTRANSFERASE"/>
    <property type="match status" value="1"/>
</dbReference>
<feature type="domain" description="N-acetyltransferase" evidence="1">
    <location>
        <begin position="21"/>
        <end position="182"/>
    </location>
</feature>
<keyword evidence="2" id="KW-0012">Acyltransferase</keyword>
<proteinExistence type="predicted"/>
<dbReference type="PROSITE" id="PS51186">
    <property type="entry name" value="GNAT"/>
    <property type="match status" value="1"/>
</dbReference>
<evidence type="ECO:0000259" key="1">
    <source>
        <dbReference type="PROSITE" id="PS51186"/>
    </source>
</evidence>
<name>A0A562QMC1_9BACI</name>
<dbReference type="InterPro" id="IPR000182">
    <property type="entry name" value="GNAT_dom"/>
</dbReference>
<accession>A0A562QMC1</accession>
<organism evidence="2 3">
    <name type="scientific">Halalkalibacter nanhaiisediminis</name>
    <dbReference type="NCBI Taxonomy" id="688079"/>
    <lineage>
        <taxon>Bacteria</taxon>
        <taxon>Bacillati</taxon>
        <taxon>Bacillota</taxon>
        <taxon>Bacilli</taxon>
        <taxon>Bacillales</taxon>
        <taxon>Bacillaceae</taxon>
        <taxon>Halalkalibacter</taxon>
    </lineage>
</organism>
<keyword evidence="2" id="KW-0808">Transferase</keyword>
<evidence type="ECO:0000313" key="3">
    <source>
        <dbReference type="Proteomes" id="UP000315711"/>
    </source>
</evidence>
<dbReference type="SUPFAM" id="SSF55729">
    <property type="entry name" value="Acyl-CoA N-acyltransferases (Nat)"/>
    <property type="match status" value="1"/>
</dbReference>
<sequence>MTTVLTKPLIMSFKAKDYTKVTLRPVVEEDANDIISSVSSIIKEGTYIQKERVRTLEEELAFTKHVTTNDHMYMAVDIGGKVKGIARVLRGELVMKQHTGLFRTWLHQDAQGKGIGKKVMEYTLEWCKQHNLHKLCLTVFAKNQIAIKLYEKVGFVTEGIQKEQVCLNGVYDDEIFMAYFFTTDREDENKQ</sequence>
<dbReference type="EMBL" id="VLKZ01000003">
    <property type="protein sequence ID" value="TWI57889.1"/>
    <property type="molecule type" value="Genomic_DNA"/>
</dbReference>
<dbReference type="AlphaFoldDB" id="A0A562QMC1"/>
<evidence type="ECO:0000313" key="2">
    <source>
        <dbReference type="EMBL" id="TWI57889.1"/>
    </source>
</evidence>
<dbReference type="InterPro" id="IPR016181">
    <property type="entry name" value="Acyl_CoA_acyltransferase"/>
</dbReference>
<dbReference type="CDD" id="cd04301">
    <property type="entry name" value="NAT_SF"/>
    <property type="match status" value="1"/>
</dbReference>